<dbReference type="Pfam" id="PF00535">
    <property type="entry name" value="Glycos_transf_2"/>
    <property type="match status" value="1"/>
</dbReference>
<dbReference type="AlphaFoldDB" id="A0A2T0ALR0"/>
<organism evidence="2 3">
    <name type="scientific">Clostridium thermopalmarium DSM 5974</name>
    <dbReference type="NCBI Taxonomy" id="1121340"/>
    <lineage>
        <taxon>Bacteria</taxon>
        <taxon>Bacillati</taxon>
        <taxon>Bacillota</taxon>
        <taxon>Clostridia</taxon>
        <taxon>Eubacteriales</taxon>
        <taxon>Clostridiaceae</taxon>
        <taxon>Clostridium</taxon>
    </lineage>
</organism>
<dbReference type="GO" id="GO:0016758">
    <property type="term" value="F:hexosyltransferase activity"/>
    <property type="evidence" value="ECO:0007669"/>
    <property type="project" value="UniProtKB-ARBA"/>
</dbReference>
<dbReference type="PANTHER" id="PTHR22916">
    <property type="entry name" value="GLYCOSYLTRANSFERASE"/>
    <property type="match status" value="1"/>
</dbReference>
<evidence type="ECO:0000259" key="1">
    <source>
        <dbReference type="Pfam" id="PF00535"/>
    </source>
</evidence>
<dbReference type="InterPro" id="IPR001173">
    <property type="entry name" value="Glyco_trans_2-like"/>
</dbReference>
<keyword evidence="3" id="KW-1185">Reference proteome</keyword>
<dbReference type="EMBL" id="PVXN01000063">
    <property type="protein sequence ID" value="PRR69664.1"/>
    <property type="molecule type" value="Genomic_DNA"/>
</dbReference>
<dbReference type="Proteomes" id="UP000239614">
    <property type="component" value="Unassembled WGS sequence"/>
</dbReference>
<gene>
    <name evidence="2" type="primary">wfgD</name>
    <name evidence="2" type="ORF">CPAL_24310</name>
</gene>
<dbReference type="InterPro" id="IPR029044">
    <property type="entry name" value="Nucleotide-diphossugar_trans"/>
</dbReference>
<dbReference type="PANTHER" id="PTHR22916:SF3">
    <property type="entry name" value="UDP-GLCNAC:BETAGAL BETA-1,3-N-ACETYLGLUCOSAMINYLTRANSFERASE-LIKE PROTEIN 1"/>
    <property type="match status" value="1"/>
</dbReference>
<name>A0A2T0ALR0_9CLOT</name>
<keyword evidence="2" id="KW-0808">Transferase</keyword>
<evidence type="ECO:0000313" key="2">
    <source>
        <dbReference type="EMBL" id="PRR69664.1"/>
    </source>
</evidence>
<sequence>MQEQKKMVSIIIPTYNSGKYLLEAIESCLNQTYKNIEIIVIDDGSTDNTKYLLKNYIEEGKIKYFYQQNRGRSAARNLGLEKASGEFIQFLDADDYIHHKKIEKQIKLFNKNKDIGLVYCGAIYIKDNVQIHKLLKKVRSKNFLYKLIQGNFLPIHAPIFKSEFKVKFDEQYSHMEDWDYWIRLITKYNVKIGHINEFLSFIRVHNNNTSKERLTMLEAEQNLVNKYIKEFKDKRMLAYLYLKKFKLKYRVNKKIDWHLLKDIISNNFILIFNVAGFILKQITKKILRYKEKEIYN</sequence>
<protein>
    <submittedName>
        <fullName evidence="2">UDP-Glc:alpha-D-GlcNAc-diphosphoundecaprenol beta-1,3-glucosyltransferase WfgD</fullName>
        <ecNumber evidence="2">2.4.1.305</ecNumber>
    </submittedName>
</protein>
<accession>A0A2T0ALR0</accession>
<reference evidence="2 3" key="1">
    <citation type="submission" date="2018-03" db="EMBL/GenBank/DDBJ databases">
        <title>Genome sequence of Clostridium thermopalmarium DSM 5974.</title>
        <authorList>
            <person name="Poehlein A."/>
            <person name="Daniel R."/>
        </authorList>
    </citation>
    <scope>NUCLEOTIDE SEQUENCE [LARGE SCALE GENOMIC DNA]</scope>
    <source>
        <strain evidence="2 3">DSM 5974</strain>
    </source>
</reference>
<proteinExistence type="predicted"/>
<dbReference type="Gene3D" id="3.90.550.10">
    <property type="entry name" value="Spore Coat Polysaccharide Biosynthesis Protein SpsA, Chain A"/>
    <property type="match status" value="1"/>
</dbReference>
<dbReference type="SUPFAM" id="SSF53448">
    <property type="entry name" value="Nucleotide-diphospho-sugar transferases"/>
    <property type="match status" value="1"/>
</dbReference>
<keyword evidence="2" id="KW-0328">Glycosyltransferase</keyword>
<feature type="domain" description="Glycosyltransferase 2-like" evidence="1">
    <location>
        <begin position="9"/>
        <end position="150"/>
    </location>
</feature>
<comment type="caution">
    <text evidence="2">The sequence shown here is derived from an EMBL/GenBank/DDBJ whole genome shotgun (WGS) entry which is preliminary data.</text>
</comment>
<dbReference type="OrthoDB" id="9785185at2"/>
<dbReference type="EC" id="2.4.1.305" evidence="2"/>
<evidence type="ECO:0000313" key="3">
    <source>
        <dbReference type="Proteomes" id="UP000239614"/>
    </source>
</evidence>
<dbReference type="RefSeq" id="WP_106024732.1">
    <property type="nucleotide sequence ID" value="NZ_PVXN01000063.1"/>
</dbReference>